<evidence type="ECO:0000313" key="2">
    <source>
        <dbReference type="Proteomes" id="UP000001075"/>
    </source>
</evidence>
<proteinExistence type="predicted"/>
<name>G3H7J0_CRIGR</name>
<dbReference type="Proteomes" id="UP000001075">
    <property type="component" value="Unassembled WGS sequence"/>
</dbReference>
<sequence>MGECPSRGANKHIELFIDFYWHSCIYTSVPDSTPGSNSVCKFSLKHKQPNL</sequence>
<organism evidence="1 2">
    <name type="scientific">Cricetulus griseus</name>
    <name type="common">Chinese hamster</name>
    <name type="synonym">Cricetulus barabensis griseus</name>
    <dbReference type="NCBI Taxonomy" id="10029"/>
    <lineage>
        <taxon>Eukaryota</taxon>
        <taxon>Metazoa</taxon>
        <taxon>Chordata</taxon>
        <taxon>Craniata</taxon>
        <taxon>Vertebrata</taxon>
        <taxon>Euteleostomi</taxon>
        <taxon>Mammalia</taxon>
        <taxon>Eutheria</taxon>
        <taxon>Euarchontoglires</taxon>
        <taxon>Glires</taxon>
        <taxon>Rodentia</taxon>
        <taxon>Myomorpha</taxon>
        <taxon>Muroidea</taxon>
        <taxon>Cricetidae</taxon>
        <taxon>Cricetinae</taxon>
        <taxon>Cricetulus</taxon>
    </lineage>
</organism>
<dbReference type="EMBL" id="JH000195">
    <property type="protein sequence ID" value="EGW10154.1"/>
    <property type="molecule type" value="Genomic_DNA"/>
</dbReference>
<accession>G3H7J0</accession>
<reference evidence="2" key="1">
    <citation type="journal article" date="2011" name="Nat. Biotechnol.">
        <title>The genomic sequence of the Chinese hamster ovary (CHO)-K1 cell line.</title>
        <authorList>
            <person name="Xu X."/>
            <person name="Nagarajan H."/>
            <person name="Lewis N.E."/>
            <person name="Pan S."/>
            <person name="Cai Z."/>
            <person name="Liu X."/>
            <person name="Chen W."/>
            <person name="Xie M."/>
            <person name="Wang W."/>
            <person name="Hammond S."/>
            <person name="Andersen M.R."/>
            <person name="Neff N."/>
            <person name="Passarelli B."/>
            <person name="Koh W."/>
            <person name="Fan H.C."/>
            <person name="Wang J."/>
            <person name="Gui Y."/>
            <person name="Lee K.H."/>
            <person name="Betenbaugh M.J."/>
            <person name="Quake S.R."/>
            <person name="Famili I."/>
            <person name="Palsson B.O."/>
            <person name="Wang J."/>
        </authorList>
    </citation>
    <scope>NUCLEOTIDE SEQUENCE [LARGE SCALE GENOMIC DNA]</scope>
    <source>
        <strain evidence="2">CHO K1 cell line</strain>
    </source>
</reference>
<dbReference type="InParanoid" id="G3H7J0"/>
<dbReference type="GlyGen" id="G3H7J0">
    <property type="glycosylation" value="1 site"/>
</dbReference>
<evidence type="ECO:0000313" key="1">
    <source>
        <dbReference type="EMBL" id="EGW10154.1"/>
    </source>
</evidence>
<protein>
    <submittedName>
        <fullName evidence="1">Uncharacterized protein</fullName>
    </submittedName>
</protein>
<dbReference type="AlphaFoldDB" id="G3H7J0"/>
<gene>
    <name evidence="1" type="ORF">I79_006322</name>
</gene>